<organism evidence="1 2">
    <name type="scientific">Zalaria obscura</name>
    <dbReference type="NCBI Taxonomy" id="2024903"/>
    <lineage>
        <taxon>Eukaryota</taxon>
        <taxon>Fungi</taxon>
        <taxon>Dikarya</taxon>
        <taxon>Ascomycota</taxon>
        <taxon>Pezizomycotina</taxon>
        <taxon>Dothideomycetes</taxon>
        <taxon>Dothideomycetidae</taxon>
        <taxon>Dothideales</taxon>
        <taxon>Zalariaceae</taxon>
        <taxon>Zalaria</taxon>
    </lineage>
</organism>
<proteinExistence type="predicted"/>
<gene>
    <name evidence="1" type="ORF">M8818_006091</name>
</gene>
<dbReference type="Proteomes" id="UP001320706">
    <property type="component" value="Unassembled WGS sequence"/>
</dbReference>
<accession>A0ACC3S6X0</accession>
<evidence type="ECO:0000313" key="2">
    <source>
        <dbReference type="Proteomes" id="UP001320706"/>
    </source>
</evidence>
<reference evidence="1" key="1">
    <citation type="submission" date="2024-02" db="EMBL/GenBank/DDBJ databases">
        <title>Metagenome Assembled Genome of Zalaria obscura JY119.</title>
        <authorList>
            <person name="Vighnesh L."/>
            <person name="Jagadeeshwari U."/>
            <person name="Venkata Ramana C."/>
            <person name="Sasikala C."/>
        </authorList>
    </citation>
    <scope>NUCLEOTIDE SEQUENCE</scope>
    <source>
        <strain evidence="1">JY119</strain>
    </source>
</reference>
<comment type="caution">
    <text evidence="1">The sequence shown here is derived from an EMBL/GenBank/DDBJ whole genome shotgun (WGS) entry which is preliminary data.</text>
</comment>
<keyword evidence="2" id="KW-1185">Reference proteome</keyword>
<sequence>MKQTHKDILVPKPFGVALNFLIYHSSQPHSTPLRQVPIPTMADHQYSFAGAHWDTADPTQDGPCHGYEYPFAGYEHERHETIDRDRGAGGWPGYSSHGRRRDERLDAMARGIEDGDEMICYDRNRRPRLGANDAACWSTATLRGWPSDEVERPRSDPFALPRDERRRRDRGRSQDYFDPEGHRVLSRSQERRLDSPTARTLIHHLRDQDSLRAAIEMTYSLSPARLHQSAAVATGMVSAYIAIEALITTVKGTVISCWHTSALPA</sequence>
<evidence type="ECO:0000313" key="1">
    <source>
        <dbReference type="EMBL" id="KAK8200775.1"/>
    </source>
</evidence>
<protein>
    <submittedName>
        <fullName evidence="1">Uncharacterized protein</fullName>
    </submittedName>
</protein>
<dbReference type="EMBL" id="JAMKPW020000038">
    <property type="protein sequence ID" value="KAK8200775.1"/>
    <property type="molecule type" value="Genomic_DNA"/>
</dbReference>
<name>A0ACC3S6X0_9PEZI</name>